<evidence type="ECO:0000256" key="4">
    <source>
        <dbReference type="ARBA" id="ARBA00023033"/>
    </source>
</evidence>
<proteinExistence type="predicted"/>
<dbReference type="Gene3D" id="3.20.20.30">
    <property type="entry name" value="Luciferase-like domain"/>
    <property type="match status" value="1"/>
</dbReference>
<dbReference type="InterPro" id="IPR050172">
    <property type="entry name" value="SsuD_RutA_monooxygenase"/>
</dbReference>
<keyword evidence="3" id="KW-0560">Oxidoreductase</keyword>
<gene>
    <name evidence="6" type="ORF">ACFQE5_05145</name>
</gene>
<keyword evidence="2" id="KW-0288">FMN</keyword>
<accession>A0ABW1IYM1</accession>
<name>A0ABW1IYM1_9PSEU</name>
<keyword evidence="1" id="KW-0285">Flavoprotein</keyword>
<dbReference type="InterPro" id="IPR011251">
    <property type="entry name" value="Luciferase-like_dom"/>
</dbReference>
<dbReference type="EMBL" id="JBHSQW010000010">
    <property type="protein sequence ID" value="MFC5993601.1"/>
    <property type="molecule type" value="Genomic_DNA"/>
</dbReference>
<keyword evidence="7" id="KW-1185">Reference proteome</keyword>
<dbReference type="Proteomes" id="UP001596302">
    <property type="component" value="Unassembled WGS sequence"/>
</dbReference>
<dbReference type="InterPro" id="IPR036661">
    <property type="entry name" value="Luciferase-like_sf"/>
</dbReference>
<evidence type="ECO:0000256" key="2">
    <source>
        <dbReference type="ARBA" id="ARBA00022643"/>
    </source>
</evidence>
<dbReference type="RefSeq" id="WP_379583362.1">
    <property type="nucleotide sequence ID" value="NZ_JBHSQW010000010.1"/>
</dbReference>
<evidence type="ECO:0000313" key="7">
    <source>
        <dbReference type="Proteomes" id="UP001596302"/>
    </source>
</evidence>
<evidence type="ECO:0000256" key="3">
    <source>
        <dbReference type="ARBA" id="ARBA00023002"/>
    </source>
</evidence>
<evidence type="ECO:0000256" key="1">
    <source>
        <dbReference type="ARBA" id="ARBA00022630"/>
    </source>
</evidence>
<reference evidence="7" key="1">
    <citation type="journal article" date="2019" name="Int. J. Syst. Evol. Microbiol.">
        <title>The Global Catalogue of Microorganisms (GCM) 10K type strain sequencing project: providing services to taxonomists for standard genome sequencing and annotation.</title>
        <authorList>
            <consortium name="The Broad Institute Genomics Platform"/>
            <consortium name="The Broad Institute Genome Sequencing Center for Infectious Disease"/>
            <person name="Wu L."/>
            <person name="Ma J."/>
        </authorList>
    </citation>
    <scope>NUCLEOTIDE SEQUENCE [LARGE SCALE GENOMIC DNA]</scope>
    <source>
        <strain evidence="7">CCM 8391</strain>
    </source>
</reference>
<dbReference type="PANTHER" id="PTHR42847:SF4">
    <property type="entry name" value="ALKANESULFONATE MONOOXYGENASE-RELATED"/>
    <property type="match status" value="1"/>
</dbReference>
<protein>
    <submittedName>
        <fullName evidence="6">LLM class flavin-dependent oxidoreductase</fullName>
    </submittedName>
</protein>
<dbReference type="SUPFAM" id="SSF51679">
    <property type="entry name" value="Bacterial luciferase-like"/>
    <property type="match status" value="1"/>
</dbReference>
<dbReference type="Pfam" id="PF00296">
    <property type="entry name" value="Bac_luciferase"/>
    <property type="match status" value="1"/>
</dbReference>
<comment type="caution">
    <text evidence="6">The sequence shown here is derived from an EMBL/GenBank/DDBJ whole genome shotgun (WGS) entry which is preliminary data.</text>
</comment>
<feature type="domain" description="Luciferase-like" evidence="5">
    <location>
        <begin position="3"/>
        <end position="327"/>
    </location>
</feature>
<evidence type="ECO:0000259" key="5">
    <source>
        <dbReference type="Pfam" id="PF00296"/>
    </source>
</evidence>
<keyword evidence="4" id="KW-0503">Monooxygenase</keyword>
<organism evidence="6 7">
    <name type="scientific">Pseudonocardia hispaniensis</name>
    <dbReference type="NCBI Taxonomy" id="904933"/>
    <lineage>
        <taxon>Bacteria</taxon>
        <taxon>Bacillati</taxon>
        <taxon>Actinomycetota</taxon>
        <taxon>Actinomycetes</taxon>
        <taxon>Pseudonocardiales</taxon>
        <taxon>Pseudonocardiaceae</taxon>
        <taxon>Pseudonocardia</taxon>
    </lineage>
</organism>
<dbReference type="PANTHER" id="PTHR42847">
    <property type="entry name" value="ALKANESULFONATE MONOOXYGENASE"/>
    <property type="match status" value="1"/>
</dbReference>
<sequence>MVKVGIFLPNGSNGYIMSAGSPQYLPTFEHNKQIAVEAERSGFDMILSMMKYRGFGGSTGYWDHCLESFTLMAGLASVTTTLELFPTVTIPALHPAVVARYVSTIDDISDGRCGLNIVTGWNRDEYDQMGLWPGDDYYTERYEFAGEYVGLLRSLWEHGRVTANTEHFTLDDCTVYPQPKHRVTIVSAGQSPAAARFVSEFADRNFVQAGPDKLAEIVGKVKAAGSEKGRDVGTYAVFHLIADADSAKAYAMQDEIVRRADSEAIGNMIASAMLDANPDGISRHQATGMSRPPEDGNSAFMTIPTVTGSYTEVAERLDRIIEDTGIDGVLFSFPDFVAGVRDFGDRIRPLMKNL</sequence>
<evidence type="ECO:0000313" key="6">
    <source>
        <dbReference type="EMBL" id="MFC5993601.1"/>
    </source>
</evidence>